<proteinExistence type="predicted"/>
<reference evidence="1" key="2">
    <citation type="submission" date="2020-07" db="EMBL/GenBank/DDBJ databases">
        <authorList>
            <person name="Vera ALvarez R."/>
            <person name="Arias-Moreno D.M."/>
            <person name="Jimenez-Jacinto V."/>
            <person name="Jimenez-Bremont J.F."/>
            <person name="Swaminathan K."/>
            <person name="Moose S.P."/>
            <person name="Guerrero-Gonzalez M.L."/>
            <person name="Marino-Ramirez L."/>
            <person name="Landsman D."/>
            <person name="Rodriguez-Kessler M."/>
            <person name="Delgado-Sanchez P."/>
        </authorList>
    </citation>
    <scope>NUCLEOTIDE SEQUENCE</scope>
    <source>
        <tissue evidence="1">Cladode</tissue>
    </source>
</reference>
<organism evidence="1">
    <name type="scientific">Opuntia streptacantha</name>
    <name type="common">Prickly pear cactus</name>
    <name type="synonym">Opuntia cardona</name>
    <dbReference type="NCBI Taxonomy" id="393608"/>
    <lineage>
        <taxon>Eukaryota</taxon>
        <taxon>Viridiplantae</taxon>
        <taxon>Streptophyta</taxon>
        <taxon>Embryophyta</taxon>
        <taxon>Tracheophyta</taxon>
        <taxon>Spermatophyta</taxon>
        <taxon>Magnoliopsida</taxon>
        <taxon>eudicotyledons</taxon>
        <taxon>Gunneridae</taxon>
        <taxon>Pentapetalae</taxon>
        <taxon>Caryophyllales</taxon>
        <taxon>Cactineae</taxon>
        <taxon>Cactaceae</taxon>
        <taxon>Opuntioideae</taxon>
        <taxon>Opuntia</taxon>
    </lineage>
</organism>
<name>A0A7C8ZGW2_OPUST</name>
<evidence type="ECO:0000313" key="1">
    <source>
        <dbReference type="EMBL" id="MBA4642998.1"/>
    </source>
</evidence>
<dbReference type="AlphaFoldDB" id="A0A7C8ZGW2"/>
<accession>A0A7C8ZGW2</accession>
<dbReference type="EMBL" id="GISG01130768">
    <property type="protein sequence ID" value="MBA4642998.1"/>
    <property type="molecule type" value="Transcribed_RNA"/>
</dbReference>
<reference evidence="1" key="1">
    <citation type="journal article" date="2013" name="J. Plant Res.">
        <title>Effect of fungi and light on seed germination of three Opuntia species from semiarid lands of central Mexico.</title>
        <authorList>
            <person name="Delgado-Sanchez P."/>
            <person name="Jimenez-Bremont J.F."/>
            <person name="Guerrero-Gonzalez Mde L."/>
            <person name="Flores J."/>
        </authorList>
    </citation>
    <scope>NUCLEOTIDE SEQUENCE</scope>
    <source>
        <tissue evidence="1">Cladode</tissue>
    </source>
</reference>
<protein>
    <submittedName>
        <fullName evidence="1">Uncharacterized protein</fullName>
    </submittedName>
</protein>
<sequence length="113" mass="12477">MALEEDCFLSPPLPATVSPPDASAATVALFLRLLLLRSPTSLVVCVLVASTPPMFADCRSGGGTSLFSPWLVTRQGVKYRWRIIVILGLWLTLMLERRLQLRGSYTIQAETTR</sequence>